<comment type="caution">
    <text evidence="1">The sequence shown here is derived from an EMBL/GenBank/DDBJ whole genome shotgun (WGS) entry which is preliminary data.</text>
</comment>
<sequence length="114" mass="13042">MKICRRFKKVLHSQSQDIIQLVLALIQKSTPVHPTEKGLTLKDTAWVVFLIKSDKKHPSCITNTARCILYPQDLPLASNSASNHSFSYGRRGFLKVFLSETQEKTAIYKDEHKK</sequence>
<accession>A0ABD3A4W4</accession>
<proteinExistence type="predicted"/>
<name>A0ABD3A4W4_9GENT</name>
<protein>
    <submittedName>
        <fullName evidence="1">Uncharacterized protein</fullName>
    </submittedName>
</protein>
<evidence type="ECO:0000313" key="1">
    <source>
        <dbReference type="EMBL" id="KAL3525941.1"/>
    </source>
</evidence>
<organism evidence="1 2">
    <name type="scientific">Cinchona calisaya</name>
    <dbReference type="NCBI Taxonomy" id="153742"/>
    <lineage>
        <taxon>Eukaryota</taxon>
        <taxon>Viridiplantae</taxon>
        <taxon>Streptophyta</taxon>
        <taxon>Embryophyta</taxon>
        <taxon>Tracheophyta</taxon>
        <taxon>Spermatophyta</taxon>
        <taxon>Magnoliopsida</taxon>
        <taxon>eudicotyledons</taxon>
        <taxon>Gunneridae</taxon>
        <taxon>Pentapetalae</taxon>
        <taxon>asterids</taxon>
        <taxon>lamiids</taxon>
        <taxon>Gentianales</taxon>
        <taxon>Rubiaceae</taxon>
        <taxon>Cinchonoideae</taxon>
        <taxon>Cinchoneae</taxon>
        <taxon>Cinchona</taxon>
    </lineage>
</organism>
<dbReference type="AlphaFoldDB" id="A0ABD3A4W4"/>
<keyword evidence="2" id="KW-1185">Reference proteome</keyword>
<gene>
    <name evidence="1" type="ORF">ACH5RR_014313</name>
</gene>
<reference evidence="1 2" key="1">
    <citation type="submission" date="2024-11" db="EMBL/GenBank/DDBJ databases">
        <title>A near-complete genome assembly of Cinchona calisaya.</title>
        <authorList>
            <person name="Lian D.C."/>
            <person name="Zhao X.W."/>
            <person name="Wei L."/>
        </authorList>
    </citation>
    <scope>NUCLEOTIDE SEQUENCE [LARGE SCALE GENOMIC DNA]</scope>
    <source>
        <tissue evidence="1">Nenye</tissue>
    </source>
</reference>
<evidence type="ECO:0000313" key="2">
    <source>
        <dbReference type="Proteomes" id="UP001630127"/>
    </source>
</evidence>
<dbReference type="Proteomes" id="UP001630127">
    <property type="component" value="Unassembled WGS sequence"/>
</dbReference>
<dbReference type="EMBL" id="JBJUIK010000006">
    <property type="protein sequence ID" value="KAL3525941.1"/>
    <property type="molecule type" value="Genomic_DNA"/>
</dbReference>